<dbReference type="OrthoDB" id="9805967at2"/>
<dbReference type="EC" id="2.7.13.3" evidence="2"/>
<evidence type="ECO:0000313" key="10">
    <source>
        <dbReference type="EMBL" id="TSA86625.1"/>
    </source>
</evidence>
<dbReference type="PANTHER" id="PTHR43065:SF10">
    <property type="entry name" value="PEROXIDE STRESS-ACTIVATED HISTIDINE KINASE MAK3"/>
    <property type="match status" value="1"/>
</dbReference>
<keyword evidence="11" id="KW-1185">Reference proteome</keyword>
<keyword evidence="6" id="KW-0418">Kinase</keyword>
<evidence type="ECO:0000256" key="7">
    <source>
        <dbReference type="ARBA" id="ARBA00022840"/>
    </source>
</evidence>
<dbReference type="GO" id="GO:0000155">
    <property type="term" value="F:phosphorelay sensor kinase activity"/>
    <property type="evidence" value="ECO:0007669"/>
    <property type="project" value="InterPro"/>
</dbReference>
<keyword evidence="5" id="KW-0547">Nucleotide-binding</keyword>
<evidence type="ECO:0000256" key="1">
    <source>
        <dbReference type="ARBA" id="ARBA00000085"/>
    </source>
</evidence>
<dbReference type="SUPFAM" id="SSF47384">
    <property type="entry name" value="Homodimeric domain of signal transducing histidine kinase"/>
    <property type="match status" value="1"/>
</dbReference>
<evidence type="ECO:0000256" key="6">
    <source>
        <dbReference type="ARBA" id="ARBA00022777"/>
    </source>
</evidence>
<dbReference type="PROSITE" id="PS50109">
    <property type="entry name" value="HIS_KIN"/>
    <property type="match status" value="1"/>
</dbReference>
<dbReference type="InterPro" id="IPR036097">
    <property type="entry name" value="HisK_dim/P_sf"/>
</dbReference>
<keyword evidence="3" id="KW-0597">Phosphoprotein</keyword>
<evidence type="ECO:0000256" key="4">
    <source>
        <dbReference type="ARBA" id="ARBA00022679"/>
    </source>
</evidence>
<evidence type="ECO:0000313" key="11">
    <source>
        <dbReference type="Proteomes" id="UP000319322"/>
    </source>
</evidence>
<dbReference type="Gene3D" id="3.30.565.10">
    <property type="entry name" value="Histidine kinase-like ATPase, C-terminal domain"/>
    <property type="match status" value="1"/>
</dbReference>
<dbReference type="PRINTS" id="PR00344">
    <property type="entry name" value="BCTRLSENSOR"/>
</dbReference>
<evidence type="ECO:0000256" key="2">
    <source>
        <dbReference type="ARBA" id="ARBA00012438"/>
    </source>
</evidence>
<dbReference type="Pfam" id="PF02518">
    <property type="entry name" value="HATPase_c"/>
    <property type="match status" value="1"/>
</dbReference>
<comment type="catalytic activity">
    <reaction evidence="1">
        <text>ATP + protein L-histidine = ADP + protein N-phospho-L-histidine.</text>
        <dbReference type="EC" id="2.7.13.3"/>
    </reaction>
</comment>
<sequence>MKKPPLPLEAVSSSGDGILDNGLLDRFGAQDRQELLRLLNEFILQSYKVEKEFKDYKALYEWVIEILPQAIWVLNENKSFFYKNSKAIESQEVFEKAKALGFNLEIEHEGKNYLFQNNKIQGKEIITATDITKQKRQERLVSMGKISAHLAHEIRNPVGSISLLTSILLKKVDNKTKPIVFELQKALWRVERIIKATLLFSKGVHANKTPQSLLLLEDEIQEALNQYTYTKEITLTTRIAPTTAHYDLSLLSIALQNFLYNAIDAIEESNSEEGHVEVVAFEEEEWVVFHIKDDGKEVLDKELLFEPFETTKLKGNGLGLALSLQVVEAHGGKITLLDTPDKTFEIRILKGE</sequence>
<dbReference type="InterPro" id="IPR004358">
    <property type="entry name" value="Sig_transdc_His_kin-like_C"/>
</dbReference>
<gene>
    <name evidence="10" type="ORF">FNE76_01470</name>
</gene>
<dbReference type="SUPFAM" id="SSF55874">
    <property type="entry name" value="ATPase domain of HSP90 chaperone/DNA topoisomerase II/histidine kinase"/>
    <property type="match status" value="1"/>
</dbReference>
<accession>A0A553V2D3</accession>
<evidence type="ECO:0000256" key="3">
    <source>
        <dbReference type="ARBA" id="ARBA00022553"/>
    </source>
</evidence>
<dbReference type="AlphaFoldDB" id="A0A553V2D3"/>
<keyword evidence="7" id="KW-0067">ATP-binding</keyword>
<dbReference type="PANTHER" id="PTHR43065">
    <property type="entry name" value="SENSOR HISTIDINE KINASE"/>
    <property type="match status" value="1"/>
</dbReference>
<name>A0A553V2D3_9HELI</name>
<dbReference type="InterPro" id="IPR036890">
    <property type="entry name" value="HATPase_C_sf"/>
</dbReference>
<dbReference type="EMBL" id="VKGC01000002">
    <property type="protein sequence ID" value="TSA86625.1"/>
    <property type="molecule type" value="Genomic_DNA"/>
</dbReference>
<evidence type="ECO:0000256" key="5">
    <source>
        <dbReference type="ARBA" id="ARBA00022741"/>
    </source>
</evidence>
<comment type="caution">
    <text evidence="10">The sequence shown here is derived from an EMBL/GenBank/DDBJ whole genome shotgun (WGS) entry which is preliminary data.</text>
</comment>
<dbReference type="Pfam" id="PF00512">
    <property type="entry name" value="HisKA"/>
    <property type="match status" value="1"/>
</dbReference>
<dbReference type="SMART" id="SM00387">
    <property type="entry name" value="HATPase_c"/>
    <property type="match status" value="1"/>
</dbReference>
<organism evidence="10 11">
    <name type="scientific">Helicobacter mehlei</name>
    <dbReference type="NCBI Taxonomy" id="2316080"/>
    <lineage>
        <taxon>Bacteria</taxon>
        <taxon>Pseudomonadati</taxon>
        <taxon>Campylobacterota</taxon>
        <taxon>Epsilonproteobacteria</taxon>
        <taxon>Campylobacterales</taxon>
        <taxon>Helicobacteraceae</taxon>
        <taxon>Helicobacter</taxon>
    </lineage>
</organism>
<dbReference type="SMART" id="SM00388">
    <property type="entry name" value="HisKA"/>
    <property type="match status" value="1"/>
</dbReference>
<feature type="domain" description="Histidine kinase" evidence="9">
    <location>
        <begin position="149"/>
        <end position="352"/>
    </location>
</feature>
<evidence type="ECO:0000256" key="8">
    <source>
        <dbReference type="ARBA" id="ARBA00023012"/>
    </source>
</evidence>
<keyword evidence="8" id="KW-0902">Two-component regulatory system</keyword>
<dbReference type="CDD" id="cd00082">
    <property type="entry name" value="HisKA"/>
    <property type="match status" value="1"/>
</dbReference>
<dbReference type="InterPro" id="IPR003594">
    <property type="entry name" value="HATPase_dom"/>
</dbReference>
<dbReference type="Proteomes" id="UP000319322">
    <property type="component" value="Unassembled WGS sequence"/>
</dbReference>
<dbReference type="InterPro" id="IPR005467">
    <property type="entry name" value="His_kinase_dom"/>
</dbReference>
<evidence type="ECO:0000259" key="9">
    <source>
        <dbReference type="PROSITE" id="PS50109"/>
    </source>
</evidence>
<dbReference type="GO" id="GO:0005524">
    <property type="term" value="F:ATP binding"/>
    <property type="evidence" value="ECO:0007669"/>
    <property type="project" value="UniProtKB-KW"/>
</dbReference>
<reference evidence="10" key="1">
    <citation type="submission" date="2019-07" db="EMBL/GenBank/DDBJ databases">
        <title>Helicobacter labacensis sp. nov., Helicobacter mehlei sp. nov. and Helicobacter vulpis sp. nov., isolated from gastric mucosa of red fox (Vulpis vulpis).</title>
        <authorList>
            <person name="Kusar D."/>
            <person name="Gruntar I."/>
            <person name="Pate M."/>
            <person name="Zajc U."/>
            <person name="Ocepek M."/>
        </authorList>
    </citation>
    <scope>NUCLEOTIDE SEQUENCE [LARGE SCALE GENOMIC DNA]</scope>
    <source>
        <strain evidence="10">L8b</strain>
    </source>
</reference>
<reference evidence="10" key="2">
    <citation type="submission" date="2019-07" db="EMBL/GenBank/DDBJ databases">
        <authorList>
            <person name="Papic B."/>
        </authorList>
    </citation>
    <scope>NUCLEOTIDE SEQUENCE [LARGE SCALE GENOMIC DNA]</scope>
    <source>
        <strain evidence="10">L8b</strain>
    </source>
</reference>
<dbReference type="Gene3D" id="1.10.287.130">
    <property type="match status" value="1"/>
</dbReference>
<protein>
    <recommendedName>
        <fullName evidence="2">histidine kinase</fullName>
        <ecNumber evidence="2">2.7.13.3</ecNumber>
    </recommendedName>
</protein>
<dbReference type="InterPro" id="IPR003661">
    <property type="entry name" value="HisK_dim/P_dom"/>
</dbReference>
<keyword evidence="4" id="KW-0808">Transferase</keyword>
<dbReference type="RefSeq" id="WP_120947735.1">
    <property type="nucleotide sequence ID" value="NZ_QXQP01000004.1"/>
</dbReference>
<proteinExistence type="predicted"/>